<evidence type="ECO:0000313" key="10">
    <source>
        <dbReference type="EMBL" id="MBM3276426.1"/>
    </source>
</evidence>
<dbReference type="GO" id="GO:0000155">
    <property type="term" value="F:phosphorelay sensor kinase activity"/>
    <property type="evidence" value="ECO:0007669"/>
    <property type="project" value="InterPro"/>
</dbReference>
<dbReference type="PANTHER" id="PTHR45453:SF1">
    <property type="entry name" value="PHOSPHATE REGULON SENSOR PROTEIN PHOR"/>
    <property type="match status" value="1"/>
</dbReference>
<dbReference type="SMART" id="SM00388">
    <property type="entry name" value="HisKA"/>
    <property type="match status" value="1"/>
</dbReference>
<evidence type="ECO:0000256" key="2">
    <source>
        <dbReference type="ARBA" id="ARBA00012438"/>
    </source>
</evidence>
<keyword evidence="6" id="KW-0902">Two-component regulatory system</keyword>
<name>A0A938BMJ5_9BACT</name>
<evidence type="ECO:0000256" key="4">
    <source>
        <dbReference type="ARBA" id="ARBA00022679"/>
    </source>
</evidence>
<dbReference type="GO" id="GO:0016036">
    <property type="term" value="P:cellular response to phosphate starvation"/>
    <property type="evidence" value="ECO:0007669"/>
    <property type="project" value="TreeGrafter"/>
</dbReference>
<dbReference type="InterPro" id="IPR029016">
    <property type="entry name" value="GAF-like_dom_sf"/>
</dbReference>
<evidence type="ECO:0000256" key="1">
    <source>
        <dbReference type="ARBA" id="ARBA00000085"/>
    </source>
</evidence>
<keyword evidence="5" id="KW-0418">Kinase</keyword>
<evidence type="ECO:0000256" key="7">
    <source>
        <dbReference type="ARBA" id="ARBA00023136"/>
    </source>
</evidence>
<feature type="non-terminal residue" evidence="10">
    <location>
        <position position="378"/>
    </location>
</feature>
<dbReference type="EC" id="2.7.13.3" evidence="2"/>
<evidence type="ECO:0000256" key="6">
    <source>
        <dbReference type="ARBA" id="ARBA00023012"/>
    </source>
</evidence>
<evidence type="ECO:0000256" key="5">
    <source>
        <dbReference type="ARBA" id="ARBA00022777"/>
    </source>
</evidence>
<dbReference type="PANTHER" id="PTHR45453">
    <property type="entry name" value="PHOSPHATE REGULON SENSOR PROTEIN PHOR"/>
    <property type="match status" value="1"/>
</dbReference>
<dbReference type="InterPro" id="IPR003661">
    <property type="entry name" value="HisK_dim/P_dom"/>
</dbReference>
<dbReference type="EMBL" id="VGJX01001020">
    <property type="protein sequence ID" value="MBM3276426.1"/>
    <property type="molecule type" value="Genomic_DNA"/>
</dbReference>
<evidence type="ECO:0000256" key="3">
    <source>
        <dbReference type="ARBA" id="ARBA00022553"/>
    </source>
</evidence>
<evidence type="ECO:0000313" key="11">
    <source>
        <dbReference type="Proteomes" id="UP000703893"/>
    </source>
</evidence>
<protein>
    <recommendedName>
        <fullName evidence="2">histidine kinase</fullName>
        <ecNumber evidence="2">2.7.13.3</ecNumber>
    </recommendedName>
</protein>
<dbReference type="FunFam" id="1.10.287.130:FF:000001">
    <property type="entry name" value="Two-component sensor histidine kinase"/>
    <property type="match status" value="1"/>
</dbReference>
<dbReference type="Pfam" id="PF00512">
    <property type="entry name" value="HisKA"/>
    <property type="match status" value="1"/>
</dbReference>
<sequence>MVSSDVLPNEPRAAFASHPELRLIGFLHGLFGLLGSRGELADILRRFLEDIADYLQAEGGYVLSTDDPDNLQLLAEFGVPFIEESHDTAEISRFYDELIRKQRPAIGKGSTQEAASLIGVPMVTEKRLVGVIVFFRNTGVAPFESADIPLLSVVAQPLAIHLENIDFARSNAARRAELEAVLASMEDGLLVVDRLGQVLSFNNALQTLSAYTVPDLYSMCWDDLVTTSQRHWETFKEFNRCLREGEAFRARCPGMMRKAEGADFPVSMSFATITEDSGVVTGGVVSIRDVTIEAEIDRMKDEFIANVSHELKTPITTLSGFLQMMISREMSRSEQLPLLDVLKDETDRLHRLINDLLDLSKIQANRIKLTPRSFQLQT</sequence>
<dbReference type="PROSITE" id="PS50109">
    <property type="entry name" value="HIS_KIN"/>
    <property type="match status" value="1"/>
</dbReference>
<feature type="domain" description="Histidine kinase" evidence="8">
    <location>
        <begin position="306"/>
        <end position="378"/>
    </location>
</feature>
<dbReference type="GO" id="GO:0004721">
    <property type="term" value="F:phosphoprotein phosphatase activity"/>
    <property type="evidence" value="ECO:0007669"/>
    <property type="project" value="TreeGrafter"/>
</dbReference>
<comment type="catalytic activity">
    <reaction evidence="1">
        <text>ATP + protein L-histidine = ADP + protein N-phospho-L-histidine.</text>
        <dbReference type="EC" id="2.7.13.3"/>
    </reaction>
</comment>
<keyword evidence="7" id="KW-0472">Membrane</keyword>
<evidence type="ECO:0000259" key="8">
    <source>
        <dbReference type="PROSITE" id="PS50109"/>
    </source>
</evidence>
<dbReference type="Gene3D" id="3.30.450.40">
    <property type="match status" value="1"/>
</dbReference>
<dbReference type="NCBIfam" id="TIGR00229">
    <property type="entry name" value="sensory_box"/>
    <property type="match status" value="1"/>
</dbReference>
<dbReference type="SUPFAM" id="SSF55781">
    <property type="entry name" value="GAF domain-like"/>
    <property type="match status" value="1"/>
</dbReference>
<dbReference type="InterPro" id="IPR005467">
    <property type="entry name" value="His_kinase_dom"/>
</dbReference>
<dbReference type="SUPFAM" id="SSF55785">
    <property type="entry name" value="PYP-like sensor domain (PAS domain)"/>
    <property type="match status" value="1"/>
</dbReference>
<dbReference type="SMART" id="SM00065">
    <property type="entry name" value="GAF"/>
    <property type="match status" value="1"/>
</dbReference>
<dbReference type="InterPro" id="IPR036097">
    <property type="entry name" value="HisK_dim/P_sf"/>
</dbReference>
<dbReference type="PROSITE" id="PS50112">
    <property type="entry name" value="PAS"/>
    <property type="match status" value="1"/>
</dbReference>
<accession>A0A938BMJ5</accession>
<dbReference type="Pfam" id="PF13492">
    <property type="entry name" value="GAF_3"/>
    <property type="match status" value="1"/>
</dbReference>
<feature type="domain" description="PAS" evidence="9">
    <location>
        <begin position="174"/>
        <end position="216"/>
    </location>
</feature>
<dbReference type="InterPro" id="IPR000014">
    <property type="entry name" value="PAS"/>
</dbReference>
<keyword evidence="3" id="KW-0597">Phosphoprotein</keyword>
<evidence type="ECO:0000259" key="9">
    <source>
        <dbReference type="PROSITE" id="PS50112"/>
    </source>
</evidence>
<comment type="caution">
    <text evidence="10">The sequence shown here is derived from an EMBL/GenBank/DDBJ whole genome shotgun (WGS) entry which is preliminary data.</text>
</comment>
<dbReference type="InterPro" id="IPR050351">
    <property type="entry name" value="BphY/WalK/GraS-like"/>
</dbReference>
<dbReference type="Proteomes" id="UP000703893">
    <property type="component" value="Unassembled WGS sequence"/>
</dbReference>
<reference evidence="10 11" key="1">
    <citation type="submission" date="2019-03" db="EMBL/GenBank/DDBJ databases">
        <title>Lake Tanganyika Metagenome-Assembled Genomes (MAGs).</title>
        <authorList>
            <person name="Tran P."/>
        </authorList>
    </citation>
    <scope>NUCLEOTIDE SEQUENCE [LARGE SCALE GENOMIC DNA]</scope>
    <source>
        <strain evidence="10">K_DeepCast_65m_m2_236</strain>
    </source>
</reference>
<dbReference type="Gene3D" id="1.10.287.130">
    <property type="match status" value="1"/>
</dbReference>
<dbReference type="InterPro" id="IPR035965">
    <property type="entry name" value="PAS-like_dom_sf"/>
</dbReference>
<dbReference type="InterPro" id="IPR003018">
    <property type="entry name" value="GAF"/>
</dbReference>
<dbReference type="SUPFAM" id="SSF47384">
    <property type="entry name" value="Homodimeric domain of signal transducing histidine kinase"/>
    <property type="match status" value="1"/>
</dbReference>
<gene>
    <name evidence="10" type="ORF">FJZ00_14825</name>
</gene>
<dbReference type="GO" id="GO:0005886">
    <property type="term" value="C:plasma membrane"/>
    <property type="evidence" value="ECO:0007669"/>
    <property type="project" value="TreeGrafter"/>
</dbReference>
<dbReference type="AlphaFoldDB" id="A0A938BMJ5"/>
<dbReference type="Pfam" id="PF13426">
    <property type="entry name" value="PAS_9"/>
    <property type="match status" value="1"/>
</dbReference>
<dbReference type="Gene3D" id="3.30.450.20">
    <property type="entry name" value="PAS domain"/>
    <property type="match status" value="1"/>
</dbReference>
<dbReference type="CDD" id="cd00130">
    <property type="entry name" value="PAS"/>
    <property type="match status" value="1"/>
</dbReference>
<proteinExistence type="predicted"/>
<dbReference type="CDD" id="cd00082">
    <property type="entry name" value="HisKA"/>
    <property type="match status" value="1"/>
</dbReference>
<keyword evidence="4" id="KW-0808">Transferase</keyword>
<organism evidence="10 11">
    <name type="scientific">Candidatus Tanganyikabacteria bacterium</name>
    <dbReference type="NCBI Taxonomy" id="2961651"/>
    <lineage>
        <taxon>Bacteria</taxon>
        <taxon>Bacillati</taxon>
        <taxon>Candidatus Sericytochromatia</taxon>
        <taxon>Candidatus Tanganyikabacteria</taxon>
    </lineage>
</organism>